<accession>A0A0U3SD34</accession>
<dbReference type="EMBL" id="CP013909">
    <property type="protein sequence ID" value="ALW84054.1"/>
    <property type="molecule type" value="Genomic_DNA"/>
</dbReference>
<dbReference type="OrthoDB" id="847285at2"/>
<protein>
    <submittedName>
        <fullName evidence="1">Uncharacterized protein</fullName>
    </submittedName>
</protein>
<proteinExistence type="predicted"/>
<dbReference type="Proteomes" id="UP000059542">
    <property type="component" value="Chromosome"/>
</dbReference>
<organism evidence="1 2">
    <name type="scientific">Hymenobacter sedentarius</name>
    <dbReference type="NCBI Taxonomy" id="1411621"/>
    <lineage>
        <taxon>Bacteria</taxon>
        <taxon>Pseudomonadati</taxon>
        <taxon>Bacteroidota</taxon>
        <taxon>Cytophagia</taxon>
        <taxon>Cytophagales</taxon>
        <taxon>Hymenobacteraceae</taxon>
        <taxon>Hymenobacter</taxon>
    </lineage>
</organism>
<reference evidence="1 2" key="1">
    <citation type="submission" date="2015-12" db="EMBL/GenBank/DDBJ databases">
        <authorList>
            <person name="Shamseldin A."/>
            <person name="Moawad H."/>
            <person name="Abd El-Rahim W.M."/>
            <person name="Sadowsky M.J."/>
        </authorList>
    </citation>
    <scope>NUCLEOTIDE SEQUENCE [LARGE SCALE GENOMIC DNA]</scope>
    <source>
        <strain evidence="1 2">DG5B</strain>
    </source>
</reference>
<sequence length="495" mass="57052">MAYVSTFTFNPRPLYVPGMLADLPGYLRANGWTEPQILHHQDKVAYILDCIITAPVYDVRYSQGDFVNISYNWLVQQLGARYTKLVLTLLKDSGVIDCDYRYWNGQGVDGAGKNLGYCITSTYVGKPVGVLIYKQETFGKKLWDQRHDEEHQLKKDRFLNRIHRDMKELRLDFTPARDLNERIYDTTLEFIVAHRATVDKTKVTKKAYAALLDAAFEADELHIQLPSRAKLRKVLLPRQLKNREQHEPETTIYAVLKARALDAYTSNLVALEKLRNLQLKPPTRPIKGSRVYTALTNLASCFRQFLYHADAPAEVLVNIDIKNSQPFMLNLLLADKYRYQELPADAEHYMDLTASGKFYEHVAAAMKIPMRNKRERREFKGWFFASLFFCKNQHTVAGKCGKWFEEHFPNVYQLIRDMKFARYQDLADAMQKREASVILDTVLKALHANKVWAATIHDSVVCRPDDAALVRELVEEAFRLKAGIVPGLDVEPLQK</sequence>
<dbReference type="AlphaFoldDB" id="A0A0U3SD34"/>
<name>A0A0U3SD34_9BACT</name>
<keyword evidence="2" id="KW-1185">Reference proteome</keyword>
<evidence type="ECO:0000313" key="1">
    <source>
        <dbReference type="EMBL" id="ALW84054.1"/>
    </source>
</evidence>
<dbReference type="RefSeq" id="WP_068189443.1">
    <property type="nucleotide sequence ID" value="NZ_CP013909.1"/>
</dbReference>
<evidence type="ECO:0000313" key="2">
    <source>
        <dbReference type="Proteomes" id="UP000059542"/>
    </source>
</evidence>
<dbReference type="KEGG" id="hyg:AUC43_02415"/>
<gene>
    <name evidence="1" type="ORF">AUC43_02415</name>
</gene>